<protein>
    <recommendedName>
        <fullName evidence="9">ABC transporter domain-containing protein</fullName>
    </recommendedName>
</protein>
<keyword evidence="2" id="KW-0813">Transport</keyword>
<dbReference type="InterPro" id="IPR027417">
    <property type="entry name" value="P-loop_NTPase"/>
</dbReference>
<dbReference type="PANTHER" id="PTHR42771:SF2">
    <property type="entry name" value="IRON(3+)-HYDROXAMATE IMPORT ATP-BINDING PROTEIN FHUC"/>
    <property type="match status" value="1"/>
</dbReference>
<dbReference type="GO" id="GO:0005886">
    <property type="term" value="C:plasma membrane"/>
    <property type="evidence" value="ECO:0007669"/>
    <property type="project" value="UniProtKB-SubCell"/>
</dbReference>
<keyword evidence="4" id="KW-0547">Nucleotide-binding</keyword>
<evidence type="ECO:0000256" key="3">
    <source>
        <dbReference type="ARBA" id="ARBA00022475"/>
    </source>
</evidence>
<keyword evidence="8" id="KW-0472">Membrane</keyword>
<evidence type="ECO:0000313" key="10">
    <source>
        <dbReference type="EMBL" id="SVB37361.1"/>
    </source>
</evidence>
<dbReference type="GO" id="GO:0005524">
    <property type="term" value="F:ATP binding"/>
    <property type="evidence" value="ECO:0007669"/>
    <property type="project" value="UniProtKB-KW"/>
</dbReference>
<evidence type="ECO:0000259" key="9">
    <source>
        <dbReference type="PROSITE" id="PS50893"/>
    </source>
</evidence>
<dbReference type="InterPro" id="IPR003593">
    <property type="entry name" value="AAA+_ATPase"/>
</dbReference>
<dbReference type="PANTHER" id="PTHR42771">
    <property type="entry name" value="IRON(3+)-HYDROXAMATE IMPORT ATP-BINDING PROTEIN FHUC"/>
    <property type="match status" value="1"/>
</dbReference>
<evidence type="ECO:0000256" key="4">
    <source>
        <dbReference type="ARBA" id="ARBA00022741"/>
    </source>
</evidence>
<dbReference type="Pfam" id="PF13476">
    <property type="entry name" value="AAA_23"/>
    <property type="match status" value="1"/>
</dbReference>
<proteinExistence type="predicted"/>
<reference evidence="10" key="1">
    <citation type="submission" date="2018-05" db="EMBL/GenBank/DDBJ databases">
        <authorList>
            <person name="Lanie J.A."/>
            <person name="Ng W.-L."/>
            <person name="Kazmierczak K.M."/>
            <person name="Andrzejewski T.M."/>
            <person name="Davidsen T.M."/>
            <person name="Wayne K.J."/>
            <person name="Tettelin H."/>
            <person name="Glass J.I."/>
            <person name="Rusch D."/>
            <person name="Podicherti R."/>
            <person name="Tsui H.-C.T."/>
            <person name="Winkler M.E."/>
        </authorList>
    </citation>
    <scope>NUCLEOTIDE SEQUENCE</scope>
</reference>
<evidence type="ECO:0000256" key="7">
    <source>
        <dbReference type="ARBA" id="ARBA00023065"/>
    </source>
</evidence>
<dbReference type="AlphaFoldDB" id="A0A382DI60"/>
<dbReference type="EMBL" id="UINC01039211">
    <property type="protein sequence ID" value="SVB37361.1"/>
    <property type="molecule type" value="Genomic_DNA"/>
</dbReference>
<evidence type="ECO:0000256" key="6">
    <source>
        <dbReference type="ARBA" id="ARBA00023004"/>
    </source>
</evidence>
<accession>A0A382DI60</accession>
<comment type="subcellular location">
    <subcellularLocation>
        <location evidence="1">Cell membrane</location>
        <topology evidence="1">Peripheral membrane protein</topology>
    </subcellularLocation>
</comment>
<dbReference type="Gene3D" id="3.40.50.300">
    <property type="entry name" value="P-loop containing nucleotide triphosphate hydrolases"/>
    <property type="match status" value="2"/>
</dbReference>
<feature type="domain" description="ABC transporter" evidence="9">
    <location>
        <begin position="3"/>
        <end position="256"/>
    </location>
</feature>
<organism evidence="10">
    <name type="scientific">marine metagenome</name>
    <dbReference type="NCBI Taxonomy" id="408172"/>
    <lineage>
        <taxon>unclassified sequences</taxon>
        <taxon>metagenomes</taxon>
        <taxon>ecological metagenomes</taxon>
    </lineage>
</organism>
<sequence length="262" mass="29177">MFLRSLQLTDSALPDHYPFTVPVIESLDMLTFDKPITFLVGENGCGKSTLLEAIACGLNCPVVGAADVARDPMLQPARELANRLNFSKTKNPKTRLFFRAEDAIGFTRALQANMQDLSDLEADFARSLKGYGKDLATGAVRRQKAELSARYGNDPDDRSHGEWFINLMRERIHLPGLYLLDEPETPLSPIHQLTVLSIMKEAVSLGAQFIVATHSPILIAYPGAVIYTLDNIRIEKIAWEDVEHVAITRAFLADPDAYLRHL</sequence>
<evidence type="ECO:0000256" key="2">
    <source>
        <dbReference type="ARBA" id="ARBA00022448"/>
    </source>
</evidence>
<dbReference type="InterPro" id="IPR003439">
    <property type="entry name" value="ABC_transporter-like_ATP-bd"/>
</dbReference>
<dbReference type="InterPro" id="IPR038729">
    <property type="entry name" value="Rad50/SbcC_AAA"/>
</dbReference>
<dbReference type="SUPFAM" id="SSF52540">
    <property type="entry name" value="P-loop containing nucleoside triphosphate hydrolases"/>
    <property type="match status" value="1"/>
</dbReference>
<dbReference type="GO" id="GO:0006302">
    <property type="term" value="P:double-strand break repair"/>
    <property type="evidence" value="ECO:0007669"/>
    <property type="project" value="InterPro"/>
</dbReference>
<evidence type="ECO:0000256" key="8">
    <source>
        <dbReference type="ARBA" id="ARBA00023136"/>
    </source>
</evidence>
<keyword evidence="5" id="KW-0067">ATP-binding</keyword>
<evidence type="ECO:0000256" key="5">
    <source>
        <dbReference type="ARBA" id="ARBA00022840"/>
    </source>
</evidence>
<dbReference type="PROSITE" id="PS50893">
    <property type="entry name" value="ABC_TRANSPORTER_2"/>
    <property type="match status" value="1"/>
</dbReference>
<keyword evidence="3" id="KW-1003">Cell membrane</keyword>
<keyword evidence="7" id="KW-0406">Ion transport</keyword>
<evidence type="ECO:0000256" key="1">
    <source>
        <dbReference type="ARBA" id="ARBA00004202"/>
    </source>
</evidence>
<keyword evidence="6" id="KW-0408">Iron</keyword>
<gene>
    <name evidence="10" type="ORF">METZ01_LOCUS190215</name>
</gene>
<dbReference type="InterPro" id="IPR051535">
    <property type="entry name" value="Siderophore_ABC-ATPase"/>
</dbReference>
<dbReference type="CDD" id="cd00267">
    <property type="entry name" value="ABC_ATPase"/>
    <property type="match status" value="1"/>
</dbReference>
<dbReference type="GO" id="GO:0016887">
    <property type="term" value="F:ATP hydrolysis activity"/>
    <property type="evidence" value="ECO:0007669"/>
    <property type="project" value="InterPro"/>
</dbReference>
<dbReference type="GO" id="GO:0006811">
    <property type="term" value="P:monoatomic ion transport"/>
    <property type="evidence" value="ECO:0007669"/>
    <property type="project" value="UniProtKB-KW"/>
</dbReference>
<dbReference type="SMART" id="SM00382">
    <property type="entry name" value="AAA"/>
    <property type="match status" value="1"/>
</dbReference>
<name>A0A382DI60_9ZZZZ</name>